<reference evidence="2 3" key="1">
    <citation type="submission" date="2024-02" db="EMBL/GenBank/DDBJ databases">
        <title>A Gaetbulibacter species isolated from tidal flats and genomic insights of their niches.</title>
        <authorList>
            <person name="Ye Y."/>
        </authorList>
    </citation>
    <scope>NUCLEOTIDE SEQUENCE [LARGE SCALE GENOMIC DNA]</scope>
    <source>
        <strain evidence="2 3">KYW382</strain>
    </source>
</reference>
<organism evidence="2 3">
    <name type="scientific">Gaetbulibacter aestuarii</name>
    <dbReference type="NCBI Taxonomy" id="1502358"/>
    <lineage>
        <taxon>Bacteria</taxon>
        <taxon>Pseudomonadati</taxon>
        <taxon>Bacteroidota</taxon>
        <taxon>Flavobacteriia</taxon>
        <taxon>Flavobacteriales</taxon>
        <taxon>Flavobacteriaceae</taxon>
        <taxon>Gaetbulibacter</taxon>
    </lineage>
</organism>
<dbReference type="EMBL" id="JBAWKB010000005">
    <property type="protein sequence ID" value="MFH6772944.1"/>
    <property type="molecule type" value="Genomic_DNA"/>
</dbReference>
<name>A0ABW7N1F0_9FLAO</name>
<feature type="signal peptide" evidence="1">
    <location>
        <begin position="1"/>
        <end position="22"/>
    </location>
</feature>
<comment type="caution">
    <text evidence="2">The sequence shown here is derived from an EMBL/GenBank/DDBJ whole genome shotgun (WGS) entry which is preliminary data.</text>
</comment>
<evidence type="ECO:0000313" key="3">
    <source>
        <dbReference type="Proteomes" id="UP001610100"/>
    </source>
</evidence>
<dbReference type="RefSeq" id="WP_344742013.1">
    <property type="nucleotide sequence ID" value="NZ_BAABAY010000007.1"/>
</dbReference>
<keyword evidence="1" id="KW-0732">Signal</keyword>
<protein>
    <submittedName>
        <fullName evidence="2">Uncharacterized protein</fullName>
    </submittedName>
</protein>
<gene>
    <name evidence="2" type="ORF">V8G58_13455</name>
</gene>
<evidence type="ECO:0000313" key="2">
    <source>
        <dbReference type="EMBL" id="MFH6772944.1"/>
    </source>
</evidence>
<keyword evidence="3" id="KW-1185">Reference proteome</keyword>
<feature type="chain" id="PRO_5045341145" evidence="1">
    <location>
        <begin position="23"/>
        <end position="685"/>
    </location>
</feature>
<dbReference type="Proteomes" id="UP001610100">
    <property type="component" value="Unassembled WGS sequence"/>
</dbReference>
<proteinExistence type="predicted"/>
<accession>A0ABW7N1F0</accession>
<sequence length="685" mass="77731">MRNIVFFFVLLWVLLNKANVSAQESNTERSLSGKEVFESGYPKTLSFRNDKWLLNLNFSHWEKAHMHFNGITKKYLQEEVNMPLMASEWANTYAKDHPEKLMLVHLNGEARSVNDDVTFKTYFPGHWVYEKGSIPVQDISKNQNIITLEDVSTFSLKAYTVHGKDIGVAFRPHDILLVKVDKNGKRLWGQSEFASIINIDQAKNQIKIKRGQHGSMAREFSMENTYIAPIAGDIWGGNLMYYYNLSSTCPRDKNGHSAADIFVGEMQDWFGKGGILENFDGVGFDVNYFVVKHKTWDCNNDGKIDNGFVDGINIWKEGDLNFLQKIRNVFGPEFIITSDGWNDNMQRAVGILNGMETEGLCRWNDGFRQISRTINQHTYWNLHNTTKYKFSYITAKLRNPADEMISDQLRRMGLGLASCLGVAYSPAPNLNIPEILGGKLNQPNWLGQPKGPMKYILGDQEDLLLGDGLSMSADLVQKFDLKNHSHRIEDNQLIIKGNKEDRHENMVIPGPDLKVESGDIIIFLEAKAMEAFIDLEKGSLVPRKINIKMEGLPDYPEEPMRGHLLYNNLSGFMGVDGYTPLMFYFRNVGGADLKMTLEVEEQGAFAIRNLQVFNSPCVISRVFEKGVIIVNPSLENIHIDLSQVVNNKSKFKRLDTSSNKNKDLNIDDITSVSIPALDALFLLKD</sequence>
<evidence type="ECO:0000256" key="1">
    <source>
        <dbReference type="SAM" id="SignalP"/>
    </source>
</evidence>